<dbReference type="AlphaFoldDB" id="A0A087AHA5"/>
<dbReference type="NCBIfam" id="NF040570">
    <property type="entry name" value="guided_TnpB"/>
    <property type="match status" value="1"/>
</dbReference>
<evidence type="ECO:0000256" key="4">
    <source>
        <dbReference type="ARBA" id="ARBA00023125"/>
    </source>
</evidence>
<dbReference type="GO" id="GO:0003677">
    <property type="term" value="F:DNA binding"/>
    <property type="evidence" value="ECO:0007669"/>
    <property type="project" value="UniProtKB-KW"/>
</dbReference>
<dbReference type="GO" id="GO:0006310">
    <property type="term" value="P:DNA recombination"/>
    <property type="evidence" value="ECO:0007669"/>
    <property type="project" value="UniProtKB-KW"/>
</dbReference>
<keyword evidence="5" id="KW-0233">DNA recombination</keyword>
<dbReference type="PANTHER" id="PTHR30405:SF25">
    <property type="entry name" value="RNA-GUIDED DNA ENDONUCLEASE INSQ-RELATED"/>
    <property type="match status" value="1"/>
</dbReference>
<dbReference type="Proteomes" id="UP000028995">
    <property type="component" value="Unassembled WGS sequence"/>
</dbReference>
<comment type="similarity">
    <text evidence="1">In the C-terminal section; belongs to the transposase 35 family.</text>
</comment>
<protein>
    <submittedName>
        <fullName evidence="8">Transposase</fullName>
    </submittedName>
</protein>
<evidence type="ECO:0000256" key="5">
    <source>
        <dbReference type="ARBA" id="ARBA00023172"/>
    </source>
</evidence>
<name>A0A087AHA5_9BIFI</name>
<dbReference type="InterPro" id="IPR001959">
    <property type="entry name" value="Transposase"/>
</dbReference>
<keyword evidence="4" id="KW-0238">DNA-binding</keyword>
<dbReference type="EMBL" id="JGYU01000002">
    <property type="protein sequence ID" value="KFI58155.1"/>
    <property type="molecule type" value="Genomic_DNA"/>
</dbReference>
<evidence type="ECO:0000256" key="1">
    <source>
        <dbReference type="ARBA" id="ARBA00008761"/>
    </source>
</evidence>
<evidence type="ECO:0000313" key="8">
    <source>
        <dbReference type="EMBL" id="KFI58155.1"/>
    </source>
</evidence>
<keyword evidence="3" id="KW-0815">Transposition</keyword>
<accession>A0A087AHA5</accession>
<evidence type="ECO:0000256" key="3">
    <source>
        <dbReference type="ARBA" id="ARBA00022578"/>
    </source>
</evidence>
<proteinExistence type="inferred from homology"/>
<dbReference type="InterPro" id="IPR010095">
    <property type="entry name" value="Cas12f1-like_TNB"/>
</dbReference>
<evidence type="ECO:0000313" key="9">
    <source>
        <dbReference type="Proteomes" id="UP000028995"/>
    </source>
</evidence>
<comment type="similarity">
    <text evidence="2">In the N-terminal section; belongs to the transposase 2 family.</text>
</comment>
<dbReference type="GO" id="GO:0032196">
    <property type="term" value="P:transposition"/>
    <property type="evidence" value="ECO:0007669"/>
    <property type="project" value="UniProtKB-KW"/>
</dbReference>
<keyword evidence="9" id="KW-1185">Reference proteome</keyword>
<dbReference type="NCBIfam" id="TIGR01766">
    <property type="entry name" value="IS200/IS605 family accessory protein TnpB-like domain"/>
    <property type="match status" value="1"/>
</dbReference>
<reference evidence="8 9" key="1">
    <citation type="submission" date="2014-03" db="EMBL/GenBank/DDBJ databases">
        <title>Genomics of Bifidobacteria.</title>
        <authorList>
            <person name="Ventura M."/>
            <person name="Milani C."/>
            <person name="Lugli G.A."/>
        </authorList>
    </citation>
    <scope>NUCLEOTIDE SEQUENCE [LARGE SCALE GENOMIC DNA]</scope>
    <source>
        <strain evidence="8 9">LMG 10510</strain>
    </source>
</reference>
<gene>
    <name evidence="8" type="ORF">BCHO_0238</name>
</gene>
<dbReference type="Pfam" id="PF01385">
    <property type="entry name" value="OrfB_IS605"/>
    <property type="match status" value="1"/>
</dbReference>
<evidence type="ECO:0000259" key="6">
    <source>
        <dbReference type="Pfam" id="PF01385"/>
    </source>
</evidence>
<feature type="domain" description="Probable transposase IS891/IS1136/IS1341" evidence="6">
    <location>
        <begin position="105"/>
        <end position="205"/>
    </location>
</feature>
<dbReference type="InterPro" id="IPR051399">
    <property type="entry name" value="RNA-guided_DNA_endo/Transpos"/>
</dbReference>
<dbReference type="eggNOG" id="COG0675">
    <property type="taxonomic scope" value="Bacteria"/>
</dbReference>
<dbReference type="Pfam" id="PF07282">
    <property type="entry name" value="Cas12f1-like_TNB"/>
    <property type="match status" value="1"/>
</dbReference>
<evidence type="ECO:0000259" key="7">
    <source>
        <dbReference type="Pfam" id="PF07282"/>
    </source>
</evidence>
<evidence type="ECO:0000256" key="2">
    <source>
        <dbReference type="ARBA" id="ARBA00011044"/>
    </source>
</evidence>
<organism evidence="8 9">
    <name type="scientific">Bifidobacterium choerinum</name>
    <dbReference type="NCBI Taxonomy" id="35760"/>
    <lineage>
        <taxon>Bacteria</taxon>
        <taxon>Bacillati</taxon>
        <taxon>Actinomycetota</taxon>
        <taxon>Actinomycetes</taxon>
        <taxon>Bifidobacteriales</taxon>
        <taxon>Bifidobacteriaceae</taxon>
        <taxon>Bifidobacterium</taxon>
    </lineage>
</organism>
<sequence>MSSVALQQSLRHLEAGFVNFYNKRAGYPKFHSKKNGGSASFMGTAFRWDGKSLRLAKMSEPLHVVWSRTLPRKARPSSVTVTLDPAGRWFVSILMRETIPCLPACDKTVGIDLGVKDFAILSDGTKIPNQHFAERNQKRLKRAQKALSRKQPGSRNRRKAALRVARINAQTRDRRRDFLHKLSTRIIRENQTIVLEDLSVRGISRRVRAVEAPDTGRYLCNGQARKRGLNRSILDQGWRELRGMLEYKARWYGRDVVVIDRFYPSTQLCSACGAKTGPRTLDVRRWTCPECGMRHDRDVNAARNILAAGLAVRACGDSRTRKTAEQLASVRLSGKQETRPVRNGILRL</sequence>
<comment type="caution">
    <text evidence="8">The sequence shown here is derived from an EMBL/GenBank/DDBJ whole genome shotgun (WGS) entry which is preliminary data.</text>
</comment>
<dbReference type="PANTHER" id="PTHR30405">
    <property type="entry name" value="TRANSPOSASE"/>
    <property type="match status" value="1"/>
</dbReference>
<feature type="domain" description="Cas12f1-like TNB" evidence="7">
    <location>
        <begin position="238"/>
        <end position="305"/>
    </location>
</feature>